<feature type="transmembrane region" description="Helical" evidence="6">
    <location>
        <begin position="188"/>
        <end position="208"/>
    </location>
</feature>
<evidence type="ECO:0000256" key="4">
    <source>
        <dbReference type="ARBA" id="ARBA00022989"/>
    </source>
</evidence>
<dbReference type="GO" id="GO:0015093">
    <property type="term" value="F:ferrous iron transmembrane transporter activity"/>
    <property type="evidence" value="ECO:0007669"/>
    <property type="project" value="TreeGrafter"/>
</dbReference>
<evidence type="ECO:0000313" key="9">
    <source>
        <dbReference type="Proteomes" id="UP000029050"/>
    </source>
</evidence>
<feature type="transmembrane region" description="Helical" evidence="6">
    <location>
        <begin position="120"/>
        <end position="141"/>
    </location>
</feature>
<dbReference type="eggNOG" id="COG3965">
    <property type="taxonomic scope" value="Bacteria"/>
</dbReference>
<evidence type="ECO:0000256" key="3">
    <source>
        <dbReference type="ARBA" id="ARBA00022692"/>
    </source>
</evidence>
<keyword evidence="5 6" id="KW-0472">Membrane</keyword>
<dbReference type="Pfam" id="PF01545">
    <property type="entry name" value="Cation_efflux"/>
    <property type="match status" value="1"/>
</dbReference>
<reference evidence="8 9" key="1">
    <citation type="submission" date="2014-03" db="EMBL/GenBank/DDBJ databases">
        <title>Genomics of Bifidobacteria.</title>
        <authorList>
            <person name="Ventura M."/>
            <person name="Milani C."/>
            <person name="Lugli G.A."/>
        </authorList>
    </citation>
    <scope>NUCLEOTIDE SEQUENCE [LARGE SCALE GENOMIC DNA]</scope>
    <source>
        <strain evidence="8 9">LMG 21775</strain>
    </source>
</reference>
<evidence type="ECO:0000256" key="6">
    <source>
        <dbReference type="SAM" id="Phobius"/>
    </source>
</evidence>
<protein>
    <submittedName>
        <fullName evidence="8">Cation efflux family protein</fullName>
    </submittedName>
</protein>
<dbReference type="SUPFAM" id="SSF161111">
    <property type="entry name" value="Cation efflux protein transmembrane domain-like"/>
    <property type="match status" value="1"/>
</dbReference>
<feature type="transmembrane region" description="Helical" evidence="6">
    <location>
        <begin position="82"/>
        <end position="100"/>
    </location>
</feature>
<evidence type="ECO:0000256" key="5">
    <source>
        <dbReference type="ARBA" id="ARBA00023136"/>
    </source>
</evidence>
<dbReference type="AlphaFoldDB" id="A0A087CHW2"/>
<dbReference type="GeneID" id="98299863"/>
<dbReference type="Proteomes" id="UP000029050">
    <property type="component" value="Unassembled WGS sequence"/>
</dbReference>
<dbReference type="InterPro" id="IPR050291">
    <property type="entry name" value="CDF_Transporter"/>
</dbReference>
<dbReference type="OrthoDB" id="9810598at2"/>
<dbReference type="PANTHER" id="PTHR43840">
    <property type="entry name" value="MITOCHONDRIAL METAL TRANSPORTER 1-RELATED"/>
    <property type="match status" value="1"/>
</dbReference>
<dbReference type="RefSeq" id="WP_051921593.1">
    <property type="nucleotide sequence ID" value="NZ_JGZI01000008.1"/>
</dbReference>
<feature type="transmembrane region" description="Helical" evidence="6">
    <location>
        <begin position="12"/>
        <end position="35"/>
    </location>
</feature>
<gene>
    <name evidence="8" type="ORF">BPSY_0653</name>
</gene>
<keyword evidence="2" id="KW-0813">Transport</keyword>
<evidence type="ECO:0000256" key="1">
    <source>
        <dbReference type="ARBA" id="ARBA00004141"/>
    </source>
</evidence>
<dbReference type="GO" id="GO:0005886">
    <property type="term" value="C:plasma membrane"/>
    <property type="evidence" value="ECO:0007669"/>
    <property type="project" value="TreeGrafter"/>
</dbReference>
<evidence type="ECO:0000259" key="7">
    <source>
        <dbReference type="Pfam" id="PF01545"/>
    </source>
</evidence>
<evidence type="ECO:0000256" key="2">
    <source>
        <dbReference type="ARBA" id="ARBA00022448"/>
    </source>
</evidence>
<comment type="subcellular location">
    <subcellularLocation>
        <location evidence="1">Membrane</location>
        <topology evidence="1">Multi-pass membrane protein</topology>
    </subcellularLocation>
</comment>
<comment type="caution">
    <text evidence="8">The sequence shown here is derived from an EMBL/GenBank/DDBJ whole genome shotgun (WGS) entry which is preliminary data.</text>
</comment>
<dbReference type="PANTHER" id="PTHR43840:SF15">
    <property type="entry name" value="MITOCHONDRIAL METAL TRANSPORTER 1-RELATED"/>
    <property type="match status" value="1"/>
</dbReference>
<dbReference type="STRING" id="218140.BPSY_0653"/>
<organism evidence="8 9">
    <name type="scientific">Bifidobacterium psychraerophilum</name>
    <dbReference type="NCBI Taxonomy" id="218140"/>
    <lineage>
        <taxon>Bacteria</taxon>
        <taxon>Bacillati</taxon>
        <taxon>Actinomycetota</taxon>
        <taxon>Actinomycetes</taxon>
        <taxon>Bifidobacteriales</taxon>
        <taxon>Bifidobacteriaceae</taxon>
        <taxon>Bifidobacterium</taxon>
    </lineage>
</organism>
<feature type="domain" description="Cation efflux protein transmembrane" evidence="7">
    <location>
        <begin position="15"/>
        <end position="222"/>
    </location>
</feature>
<keyword evidence="3 6" id="KW-0812">Transmembrane</keyword>
<dbReference type="InterPro" id="IPR027469">
    <property type="entry name" value="Cation_efflux_TMD_sf"/>
</dbReference>
<dbReference type="GO" id="GO:0006882">
    <property type="term" value="P:intracellular zinc ion homeostasis"/>
    <property type="evidence" value="ECO:0007669"/>
    <property type="project" value="TreeGrafter"/>
</dbReference>
<sequence length="308" mass="33413">MIAGTRTRNPESNALLLGTFVNAGMGLAGLAVYLITDIQALLLDAAFTIISVVSGIVSILVSRTSSRRSARYPYGRFALESLYMLAKSALIIALMGLTLWKVSVKAYAYLRSGTGEAMNVGPVIIYEIVMVSCGFCLYAFFRFRNRQMNNTSSLLRVESTNARIDALMSGGIGVAAIVVSQIPHDSPFSFLLYTGDFFITAILTVFTIKDPVVMCVQAWSELSNGTLKSGNTSQRIREIVQKLSPEGAIGNECMVFRQGKGLRVAIPVEEHATVHAAHWAQAATSISKALNRRYGHAQVEYVIAGQAE</sequence>
<feature type="transmembrane region" description="Helical" evidence="6">
    <location>
        <begin position="41"/>
        <end position="61"/>
    </location>
</feature>
<dbReference type="GO" id="GO:0015086">
    <property type="term" value="F:cadmium ion transmembrane transporter activity"/>
    <property type="evidence" value="ECO:0007669"/>
    <property type="project" value="TreeGrafter"/>
</dbReference>
<evidence type="ECO:0000313" key="8">
    <source>
        <dbReference type="EMBL" id="KFI82862.1"/>
    </source>
</evidence>
<dbReference type="Gene3D" id="1.20.1510.10">
    <property type="entry name" value="Cation efflux protein transmembrane domain"/>
    <property type="match status" value="1"/>
</dbReference>
<dbReference type="GO" id="GO:0015341">
    <property type="term" value="F:zinc efflux antiporter activity"/>
    <property type="evidence" value="ECO:0007669"/>
    <property type="project" value="TreeGrafter"/>
</dbReference>
<feature type="transmembrane region" description="Helical" evidence="6">
    <location>
        <begin position="162"/>
        <end position="182"/>
    </location>
</feature>
<keyword evidence="4 6" id="KW-1133">Transmembrane helix</keyword>
<dbReference type="EMBL" id="JGZI01000008">
    <property type="protein sequence ID" value="KFI82862.1"/>
    <property type="molecule type" value="Genomic_DNA"/>
</dbReference>
<keyword evidence="9" id="KW-1185">Reference proteome</keyword>
<name>A0A087CHW2_9BIFI</name>
<proteinExistence type="predicted"/>
<dbReference type="InterPro" id="IPR058533">
    <property type="entry name" value="Cation_efflux_TM"/>
</dbReference>
<accession>A0A087CHW2</accession>